<protein>
    <recommendedName>
        <fullName evidence="4">FAE domain-containing protein</fullName>
    </recommendedName>
</protein>
<comment type="caution">
    <text evidence="5">The sequence shown here is derived from an EMBL/GenBank/DDBJ whole genome shotgun (WGS) entry which is preliminary data.</text>
</comment>
<sequence length="264" mass="29757">MDEFLDDNIGTLLSLAIISASEIDLLIVNISMLAALPFLFARIINCYKLHHDVKVSNLTDIGCSASLISFDIFKEVFKSYRNKIQSVWDFCKEDTGNVIFALKARLAVLLVSLLILFEAPYTLNIPSCSFSISSFRDNKKKELIYVCYLEDESQAFSLSSAILTFLNEAYITHSISQDKFEGIVSHITADNHLSFVDEEIPPRGADHNKLLHIFVKCKEYIIAKVLVDYGSSLNVMPKRTLEQMMVEGVQMHPSNMIVRAFDGP</sequence>
<dbReference type="Pfam" id="PF08392">
    <property type="entry name" value="FAE1_CUT1_RppA"/>
    <property type="match status" value="1"/>
</dbReference>
<gene>
    <name evidence="5" type="ORF">Fmac_005859</name>
</gene>
<evidence type="ECO:0000256" key="2">
    <source>
        <dbReference type="ARBA" id="ARBA00047375"/>
    </source>
</evidence>
<keyword evidence="1" id="KW-0808">Transferase</keyword>
<feature type="transmembrane region" description="Helical" evidence="3">
    <location>
        <begin position="12"/>
        <end position="40"/>
    </location>
</feature>
<evidence type="ECO:0000313" key="6">
    <source>
        <dbReference type="Proteomes" id="UP001603857"/>
    </source>
</evidence>
<name>A0ABD1N8Z1_9FABA</name>
<keyword evidence="3" id="KW-1133">Transmembrane helix</keyword>
<feature type="domain" description="FAE" evidence="4">
    <location>
        <begin position="1"/>
        <end position="84"/>
    </location>
</feature>
<keyword evidence="6" id="KW-1185">Reference proteome</keyword>
<dbReference type="PANTHER" id="PTHR31561">
    <property type="entry name" value="3-KETOACYL-COA SYNTHASE"/>
    <property type="match status" value="1"/>
</dbReference>
<keyword evidence="3" id="KW-0812">Transmembrane</keyword>
<dbReference type="SUPFAM" id="SSF53901">
    <property type="entry name" value="Thiolase-like"/>
    <property type="match status" value="1"/>
</dbReference>
<accession>A0ABD1N8Z1</accession>
<dbReference type="Proteomes" id="UP001603857">
    <property type="component" value="Unassembled WGS sequence"/>
</dbReference>
<comment type="catalytic activity">
    <reaction evidence="2">
        <text>a very-long-chain acyl-CoA + malonyl-CoA + H(+) = a very-long-chain 3-oxoacyl-CoA + CO2 + CoA</text>
        <dbReference type="Rhea" id="RHEA:32727"/>
        <dbReference type="ChEBI" id="CHEBI:15378"/>
        <dbReference type="ChEBI" id="CHEBI:16526"/>
        <dbReference type="ChEBI" id="CHEBI:57287"/>
        <dbReference type="ChEBI" id="CHEBI:57384"/>
        <dbReference type="ChEBI" id="CHEBI:90725"/>
        <dbReference type="ChEBI" id="CHEBI:90736"/>
        <dbReference type="EC" id="2.3.1.199"/>
    </reaction>
</comment>
<evidence type="ECO:0000313" key="5">
    <source>
        <dbReference type="EMBL" id="KAL2344574.1"/>
    </source>
</evidence>
<dbReference type="InterPro" id="IPR016039">
    <property type="entry name" value="Thiolase-like"/>
</dbReference>
<keyword evidence="1" id="KW-0012">Acyltransferase</keyword>
<proteinExistence type="predicted"/>
<evidence type="ECO:0000256" key="3">
    <source>
        <dbReference type="SAM" id="Phobius"/>
    </source>
</evidence>
<dbReference type="EMBL" id="JBGMDY010000002">
    <property type="protein sequence ID" value="KAL2344574.1"/>
    <property type="molecule type" value="Genomic_DNA"/>
</dbReference>
<keyword evidence="3" id="KW-0472">Membrane</keyword>
<reference evidence="5 6" key="1">
    <citation type="submission" date="2024-08" db="EMBL/GenBank/DDBJ databases">
        <title>Insights into the chromosomal genome structure of Flemingia macrophylla.</title>
        <authorList>
            <person name="Ding Y."/>
            <person name="Zhao Y."/>
            <person name="Bi W."/>
            <person name="Wu M."/>
            <person name="Zhao G."/>
            <person name="Gong Y."/>
            <person name="Li W."/>
            <person name="Zhang P."/>
        </authorList>
    </citation>
    <scope>NUCLEOTIDE SEQUENCE [LARGE SCALE GENOMIC DNA]</scope>
    <source>
        <strain evidence="5">DYQJB</strain>
        <tissue evidence="5">Leaf</tissue>
    </source>
</reference>
<organism evidence="5 6">
    <name type="scientific">Flemingia macrophylla</name>
    <dbReference type="NCBI Taxonomy" id="520843"/>
    <lineage>
        <taxon>Eukaryota</taxon>
        <taxon>Viridiplantae</taxon>
        <taxon>Streptophyta</taxon>
        <taxon>Embryophyta</taxon>
        <taxon>Tracheophyta</taxon>
        <taxon>Spermatophyta</taxon>
        <taxon>Magnoliopsida</taxon>
        <taxon>eudicotyledons</taxon>
        <taxon>Gunneridae</taxon>
        <taxon>Pentapetalae</taxon>
        <taxon>rosids</taxon>
        <taxon>fabids</taxon>
        <taxon>Fabales</taxon>
        <taxon>Fabaceae</taxon>
        <taxon>Papilionoideae</taxon>
        <taxon>50 kb inversion clade</taxon>
        <taxon>NPAAA clade</taxon>
        <taxon>indigoferoid/millettioid clade</taxon>
        <taxon>Phaseoleae</taxon>
        <taxon>Flemingia</taxon>
    </lineage>
</organism>
<dbReference type="InterPro" id="IPR012392">
    <property type="entry name" value="3-ktacl-CoA_syn"/>
</dbReference>
<evidence type="ECO:0000256" key="1">
    <source>
        <dbReference type="ARBA" id="ARBA00023315"/>
    </source>
</evidence>
<dbReference type="InterPro" id="IPR013601">
    <property type="entry name" value="FAE1_typ3_polyketide_synth"/>
</dbReference>
<dbReference type="GO" id="GO:0009922">
    <property type="term" value="F:fatty acid elongase activity"/>
    <property type="evidence" value="ECO:0007669"/>
    <property type="project" value="UniProtKB-EC"/>
</dbReference>
<evidence type="ECO:0000259" key="4">
    <source>
        <dbReference type="Pfam" id="PF08392"/>
    </source>
</evidence>
<dbReference type="AlphaFoldDB" id="A0ABD1N8Z1"/>